<dbReference type="EMBL" id="VXIS01000152">
    <property type="protein sequence ID" value="KAA8900562.1"/>
    <property type="molecule type" value="Genomic_DNA"/>
</dbReference>
<sequence length="77" mass="8955">MDFMVALFPALCKADSWIMDSPPMDVFWPLFPHLDFVKDHTLTLITFTLYLWSAGWLHCKHRTGTGFDALEFSFHSC</sequence>
<evidence type="ECO:0000313" key="2">
    <source>
        <dbReference type="Proteomes" id="UP000326924"/>
    </source>
</evidence>
<proteinExistence type="predicted"/>
<protein>
    <submittedName>
        <fullName evidence="1">Uncharacterized protein</fullName>
    </submittedName>
</protein>
<organism evidence="1 2">
    <name type="scientific">Sphaerosporella brunnea</name>
    <dbReference type="NCBI Taxonomy" id="1250544"/>
    <lineage>
        <taxon>Eukaryota</taxon>
        <taxon>Fungi</taxon>
        <taxon>Dikarya</taxon>
        <taxon>Ascomycota</taxon>
        <taxon>Pezizomycotina</taxon>
        <taxon>Pezizomycetes</taxon>
        <taxon>Pezizales</taxon>
        <taxon>Pyronemataceae</taxon>
        <taxon>Sphaerosporella</taxon>
    </lineage>
</organism>
<reference evidence="1 2" key="1">
    <citation type="submission" date="2019-09" db="EMBL/GenBank/DDBJ databases">
        <title>Draft genome of the ectomycorrhizal ascomycete Sphaerosporella brunnea.</title>
        <authorList>
            <consortium name="DOE Joint Genome Institute"/>
            <person name="Benucci G.M."/>
            <person name="Marozzi G."/>
            <person name="Antonielli L."/>
            <person name="Sanchez S."/>
            <person name="Marco P."/>
            <person name="Wang X."/>
            <person name="Falini L.B."/>
            <person name="Barry K."/>
            <person name="Haridas S."/>
            <person name="Lipzen A."/>
            <person name="Labutti K."/>
            <person name="Grigoriev I.V."/>
            <person name="Murat C."/>
            <person name="Martin F."/>
            <person name="Albertini E."/>
            <person name="Donnini D."/>
            <person name="Bonito G."/>
        </authorList>
    </citation>
    <scope>NUCLEOTIDE SEQUENCE [LARGE SCALE GENOMIC DNA]</scope>
    <source>
        <strain evidence="1 2">Sb_GMNB300</strain>
    </source>
</reference>
<dbReference type="Proteomes" id="UP000326924">
    <property type="component" value="Unassembled WGS sequence"/>
</dbReference>
<comment type="caution">
    <text evidence="1">The sequence shown here is derived from an EMBL/GenBank/DDBJ whole genome shotgun (WGS) entry which is preliminary data.</text>
</comment>
<evidence type="ECO:0000313" key="1">
    <source>
        <dbReference type="EMBL" id="KAA8900562.1"/>
    </source>
</evidence>
<dbReference type="InParanoid" id="A0A5J5EQG8"/>
<name>A0A5J5EQG8_9PEZI</name>
<gene>
    <name evidence="1" type="ORF">FN846DRAFT_139882</name>
</gene>
<keyword evidence="2" id="KW-1185">Reference proteome</keyword>
<accession>A0A5J5EQG8</accession>
<dbReference type="AlphaFoldDB" id="A0A5J5EQG8"/>